<dbReference type="Pfam" id="PF00588">
    <property type="entry name" value="SpoU_methylase"/>
    <property type="match status" value="1"/>
</dbReference>
<dbReference type="GO" id="GO:0005737">
    <property type="term" value="C:cytoplasm"/>
    <property type="evidence" value="ECO:0007669"/>
    <property type="project" value="UniProtKB-ARBA"/>
</dbReference>
<dbReference type="InterPro" id="IPR051259">
    <property type="entry name" value="rRNA_Methyltransferase"/>
</dbReference>
<dbReference type="GO" id="GO:0032259">
    <property type="term" value="P:methylation"/>
    <property type="evidence" value="ECO:0007669"/>
    <property type="project" value="UniProtKB-KW"/>
</dbReference>
<evidence type="ECO:0000313" key="5">
    <source>
        <dbReference type="EMBL" id="KAB8138180.1"/>
    </source>
</evidence>
<comment type="caution">
    <text evidence="5">The sequence shown here is derived from an EMBL/GenBank/DDBJ whole genome shotgun (WGS) entry which is preliminary data.</text>
</comment>
<dbReference type="SUPFAM" id="SSF75217">
    <property type="entry name" value="alpha/beta knot"/>
    <property type="match status" value="1"/>
</dbReference>
<dbReference type="GO" id="GO:0008173">
    <property type="term" value="F:RNA methyltransferase activity"/>
    <property type="evidence" value="ECO:0007669"/>
    <property type="project" value="InterPro"/>
</dbReference>
<evidence type="ECO:0000256" key="2">
    <source>
        <dbReference type="ARBA" id="ARBA00022603"/>
    </source>
</evidence>
<evidence type="ECO:0000256" key="1">
    <source>
        <dbReference type="ARBA" id="ARBA00007228"/>
    </source>
</evidence>
<evidence type="ECO:0000313" key="6">
    <source>
        <dbReference type="Proteomes" id="UP000480246"/>
    </source>
</evidence>
<proteinExistence type="inferred from homology"/>
<keyword evidence="2 5" id="KW-0489">Methyltransferase</keyword>
<dbReference type="InterPro" id="IPR029026">
    <property type="entry name" value="tRNA_m1G_MTases_N"/>
</dbReference>
<dbReference type="GO" id="GO:0006396">
    <property type="term" value="P:RNA processing"/>
    <property type="evidence" value="ECO:0007669"/>
    <property type="project" value="InterPro"/>
</dbReference>
<dbReference type="OrthoDB" id="9794400at2"/>
<dbReference type="InterPro" id="IPR053888">
    <property type="entry name" value="MRM3-like_sub_bind"/>
</dbReference>
<dbReference type="InterPro" id="IPR029028">
    <property type="entry name" value="Alpha/beta_knot_MTases"/>
</dbReference>
<accession>A0A7C8GV94</accession>
<evidence type="ECO:0000259" key="4">
    <source>
        <dbReference type="SMART" id="SM00967"/>
    </source>
</evidence>
<name>A0A7C8GV94_9BACI</name>
<evidence type="ECO:0000256" key="3">
    <source>
        <dbReference type="ARBA" id="ARBA00022679"/>
    </source>
</evidence>
<sequence length="248" mass="27502">MITSVKNEKVKEWRKLKQKKERDQKGQFLIEGFHLIEEAHNSEWEIVEVIYEEDKVDIGELAQYEHFGVSDNVMTAITDTKTPQGIVAVVEKKMMTSHVEKRALLIDRVQDPGNVGTMIRTADAAGFDTVMLGRGTVDLYNEKVIRSTQGSLFHLNIVEVDLAEEMEHLKAEGITVWSTGLEQATGYHELAVPEKVAIIVGNEGSGVAKELMAKADQNVLIPIYGQAESLNVSIAAAILMYHVGGKRA</sequence>
<dbReference type="Proteomes" id="UP000480246">
    <property type="component" value="Unassembled WGS sequence"/>
</dbReference>
<comment type="similarity">
    <text evidence="1">Belongs to the class IV-like SAM-binding methyltransferase superfamily. RNA methyltransferase TrmH family.</text>
</comment>
<dbReference type="InterPro" id="IPR001537">
    <property type="entry name" value="SpoU_MeTrfase"/>
</dbReference>
<dbReference type="RefSeq" id="WP_153402096.1">
    <property type="nucleotide sequence ID" value="NZ_ML762426.1"/>
</dbReference>
<dbReference type="AlphaFoldDB" id="A0A7C8GV94"/>
<dbReference type="InterPro" id="IPR029064">
    <property type="entry name" value="Ribosomal_eL30-like_sf"/>
</dbReference>
<dbReference type="CDD" id="cd18095">
    <property type="entry name" value="SpoU-like_rRNA-MTase"/>
    <property type="match status" value="1"/>
</dbReference>
<dbReference type="PANTHER" id="PTHR43191">
    <property type="entry name" value="RRNA METHYLTRANSFERASE 3"/>
    <property type="match status" value="1"/>
</dbReference>
<feature type="domain" description="RNA 2-O ribose methyltransferase substrate binding" evidence="4">
    <location>
        <begin position="29"/>
        <end position="96"/>
    </location>
</feature>
<dbReference type="Gene3D" id="3.40.1280.10">
    <property type="match status" value="1"/>
</dbReference>
<gene>
    <name evidence="5" type="ORF">F9U64_06000</name>
</gene>
<dbReference type="PANTHER" id="PTHR43191:SF2">
    <property type="entry name" value="RRNA METHYLTRANSFERASE 3, MITOCHONDRIAL"/>
    <property type="match status" value="1"/>
</dbReference>
<dbReference type="Gene3D" id="3.30.1330.30">
    <property type="match status" value="1"/>
</dbReference>
<dbReference type="InterPro" id="IPR013123">
    <property type="entry name" value="SpoU_subst-bd"/>
</dbReference>
<keyword evidence="6" id="KW-1185">Reference proteome</keyword>
<organism evidence="5 6">
    <name type="scientific">Gracilibacillus oryzae</name>
    <dbReference type="NCBI Taxonomy" id="1672701"/>
    <lineage>
        <taxon>Bacteria</taxon>
        <taxon>Bacillati</taxon>
        <taxon>Bacillota</taxon>
        <taxon>Bacilli</taxon>
        <taxon>Bacillales</taxon>
        <taxon>Bacillaceae</taxon>
        <taxon>Gracilibacillus</taxon>
    </lineage>
</organism>
<dbReference type="Pfam" id="PF22435">
    <property type="entry name" value="MRM3-like_sub_bind"/>
    <property type="match status" value="1"/>
</dbReference>
<dbReference type="EMBL" id="WEID01000026">
    <property type="protein sequence ID" value="KAB8138180.1"/>
    <property type="molecule type" value="Genomic_DNA"/>
</dbReference>
<reference evidence="5 6" key="1">
    <citation type="submission" date="2019-10" db="EMBL/GenBank/DDBJ databases">
        <title>Gracilibacillus sp. nov. isolated from rice seeds.</title>
        <authorList>
            <person name="He S."/>
        </authorList>
    </citation>
    <scope>NUCLEOTIDE SEQUENCE [LARGE SCALE GENOMIC DNA]</scope>
    <source>
        <strain evidence="5 6">TD8</strain>
    </source>
</reference>
<dbReference type="SUPFAM" id="SSF55315">
    <property type="entry name" value="L30e-like"/>
    <property type="match status" value="1"/>
</dbReference>
<protein>
    <submittedName>
        <fullName evidence="5">RNA methyltransferase</fullName>
    </submittedName>
</protein>
<dbReference type="SMART" id="SM00967">
    <property type="entry name" value="SpoU_sub_bind"/>
    <property type="match status" value="1"/>
</dbReference>
<dbReference type="GO" id="GO:0003723">
    <property type="term" value="F:RNA binding"/>
    <property type="evidence" value="ECO:0007669"/>
    <property type="project" value="InterPro"/>
</dbReference>
<keyword evidence="3 5" id="KW-0808">Transferase</keyword>